<dbReference type="Proteomes" id="UP001165121">
    <property type="component" value="Unassembled WGS sequence"/>
</dbReference>
<keyword evidence="3 5" id="KW-1133">Transmembrane helix</keyword>
<feature type="transmembrane region" description="Helical" evidence="5">
    <location>
        <begin position="147"/>
        <end position="168"/>
    </location>
</feature>
<keyword evidence="4 5" id="KW-0472">Membrane</keyword>
<accession>A0A9W6Y1P7</accession>
<dbReference type="AlphaFoldDB" id="A0A9W6Y1P7"/>
<dbReference type="OrthoDB" id="40134at2759"/>
<dbReference type="Pfam" id="PF01490">
    <property type="entry name" value="Aa_trans"/>
    <property type="match status" value="1"/>
</dbReference>
<comment type="caution">
    <text evidence="7">The sequence shown here is derived from an EMBL/GenBank/DDBJ whole genome shotgun (WGS) entry which is preliminary data.</text>
</comment>
<sequence length="322" mass="35439">MVTITKSVWITMEDEITNISIIESNAGSSVDGEDVWGPLRVGSGQMGSSRLFSVVSQMGVCTLVAIAFLILGSTLLDVLFPDTFSKTFWITFMALMVIPVCLIPTLKESAFMAFAGCMGTAIADIIAVSILQWNMRGHPSIPKPNATAHQILTCFGNLAVAYGAAIAIPDLQREFSQPPREKKEKYPYVENSTPLETSGRPITASSLVEKSEGRMSHLRVALEFGEEITEEQLRESFKGAKIKMRYITLRITMIVIMVIVAVEQVPDLEDFTGATAHTVNCMLMPVLIYMLVFWRKISILDKGASDTGHLRSHGSVCDDPRR</sequence>
<dbReference type="InterPro" id="IPR013057">
    <property type="entry name" value="AA_transpt_TM"/>
</dbReference>
<dbReference type="EMBL" id="BSXT01002643">
    <property type="protein sequence ID" value="GMF50018.1"/>
    <property type="molecule type" value="Genomic_DNA"/>
</dbReference>
<dbReference type="PANTHER" id="PTHR22950">
    <property type="entry name" value="AMINO ACID TRANSPORTER"/>
    <property type="match status" value="1"/>
</dbReference>
<evidence type="ECO:0000313" key="8">
    <source>
        <dbReference type="Proteomes" id="UP001165121"/>
    </source>
</evidence>
<dbReference type="PANTHER" id="PTHR22950:SF349">
    <property type="entry name" value="AMINO ACID TRANSPORTER TRANSMEMBRANE DOMAIN-CONTAINING PROTEIN"/>
    <property type="match status" value="1"/>
</dbReference>
<name>A0A9W6Y1P7_9STRA</name>
<evidence type="ECO:0000256" key="5">
    <source>
        <dbReference type="SAM" id="Phobius"/>
    </source>
</evidence>
<proteinExistence type="predicted"/>
<feature type="transmembrane region" description="Helical" evidence="5">
    <location>
        <begin position="274"/>
        <end position="294"/>
    </location>
</feature>
<gene>
    <name evidence="7" type="ORF">Pfra01_001985100</name>
</gene>
<comment type="subcellular location">
    <subcellularLocation>
        <location evidence="1">Membrane</location>
        <topology evidence="1">Multi-pass membrane protein</topology>
    </subcellularLocation>
</comment>
<feature type="domain" description="Amino acid transporter transmembrane" evidence="6">
    <location>
        <begin position="50"/>
        <end position="183"/>
    </location>
</feature>
<evidence type="ECO:0000259" key="6">
    <source>
        <dbReference type="Pfam" id="PF01490"/>
    </source>
</evidence>
<evidence type="ECO:0000256" key="2">
    <source>
        <dbReference type="ARBA" id="ARBA00022692"/>
    </source>
</evidence>
<evidence type="ECO:0000256" key="3">
    <source>
        <dbReference type="ARBA" id="ARBA00022989"/>
    </source>
</evidence>
<protein>
    <submittedName>
        <fullName evidence="7">Unnamed protein product</fullName>
    </submittedName>
</protein>
<dbReference type="GO" id="GO:0015179">
    <property type="term" value="F:L-amino acid transmembrane transporter activity"/>
    <property type="evidence" value="ECO:0007669"/>
    <property type="project" value="TreeGrafter"/>
</dbReference>
<keyword evidence="2 5" id="KW-0812">Transmembrane</keyword>
<evidence type="ECO:0000256" key="1">
    <source>
        <dbReference type="ARBA" id="ARBA00004141"/>
    </source>
</evidence>
<feature type="transmembrane region" description="Helical" evidence="5">
    <location>
        <begin position="244"/>
        <end position="262"/>
    </location>
</feature>
<dbReference type="GO" id="GO:0005774">
    <property type="term" value="C:vacuolar membrane"/>
    <property type="evidence" value="ECO:0007669"/>
    <property type="project" value="TreeGrafter"/>
</dbReference>
<organism evidence="7 8">
    <name type="scientific">Phytophthora fragariaefolia</name>
    <dbReference type="NCBI Taxonomy" id="1490495"/>
    <lineage>
        <taxon>Eukaryota</taxon>
        <taxon>Sar</taxon>
        <taxon>Stramenopiles</taxon>
        <taxon>Oomycota</taxon>
        <taxon>Peronosporomycetes</taxon>
        <taxon>Peronosporales</taxon>
        <taxon>Peronosporaceae</taxon>
        <taxon>Phytophthora</taxon>
    </lineage>
</organism>
<feature type="transmembrane region" description="Helical" evidence="5">
    <location>
        <begin position="51"/>
        <end position="76"/>
    </location>
</feature>
<reference evidence="7" key="1">
    <citation type="submission" date="2023-04" db="EMBL/GenBank/DDBJ databases">
        <title>Phytophthora fragariaefolia NBRC 109709.</title>
        <authorList>
            <person name="Ichikawa N."/>
            <person name="Sato H."/>
            <person name="Tonouchi N."/>
        </authorList>
    </citation>
    <scope>NUCLEOTIDE SEQUENCE</scope>
    <source>
        <strain evidence="7">NBRC 109709</strain>
    </source>
</reference>
<evidence type="ECO:0000256" key="4">
    <source>
        <dbReference type="ARBA" id="ARBA00023136"/>
    </source>
</evidence>
<keyword evidence="8" id="KW-1185">Reference proteome</keyword>
<evidence type="ECO:0000313" key="7">
    <source>
        <dbReference type="EMBL" id="GMF50018.1"/>
    </source>
</evidence>
<feature type="transmembrane region" description="Helical" evidence="5">
    <location>
        <begin position="113"/>
        <end position="135"/>
    </location>
</feature>
<feature type="transmembrane region" description="Helical" evidence="5">
    <location>
        <begin position="88"/>
        <end position="106"/>
    </location>
</feature>